<protein>
    <recommendedName>
        <fullName evidence="2">histidine kinase</fullName>
        <ecNumber evidence="2">2.7.13.3</ecNumber>
    </recommendedName>
</protein>
<dbReference type="PRINTS" id="PR00344">
    <property type="entry name" value="BCTRLSENSOR"/>
</dbReference>
<dbReference type="EMBL" id="RCZP01000023">
    <property type="protein sequence ID" value="TPG51881.1"/>
    <property type="molecule type" value="Genomic_DNA"/>
</dbReference>
<organism evidence="4 5">
    <name type="scientific">Muricoccus nepalensis</name>
    <dbReference type="NCBI Taxonomy" id="1854500"/>
    <lineage>
        <taxon>Bacteria</taxon>
        <taxon>Pseudomonadati</taxon>
        <taxon>Pseudomonadota</taxon>
        <taxon>Alphaproteobacteria</taxon>
        <taxon>Acetobacterales</taxon>
        <taxon>Roseomonadaceae</taxon>
        <taxon>Muricoccus</taxon>
    </lineage>
</organism>
<dbReference type="InterPro" id="IPR004358">
    <property type="entry name" value="Sig_transdc_His_kin-like_C"/>
</dbReference>
<feature type="domain" description="Histidine kinase" evidence="3">
    <location>
        <begin position="346"/>
        <end position="589"/>
    </location>
</feature>
<evidence type="ECO:0000313" key="5">
    <source>
        <dbReference type="Proteomes" id="UP000317078"/>
    </source>
</evidence>
<dbReference type="GO" id="GO:0004673">
    <property type="term" value="F:protein histidine kinase activity"/>
    <property type="evidence" value="ECO:0007669"/>
    <property type="project" value="UniProtKB-EC"/>
</dbReference>
<dbReference type="EC" id="2.7.13.3" evidence="2"/>
<dbReference type="Proteomes" id="UP000317078">
    <property type="component" value="Unassembled WGS sequence"/>
</dbReference>
<dbReference type="CDD" id="cd12914">
    <property type="entry name" value="PDC1_DGC_like"/>
    <property type="match status" value="1"/>
</dbReference>
<comment type="caution">
    <text evidence="4">The sequence shown here is derived from an EMBL/GenBank/DDBJ whole genome shotgun (WGS) entry which is preliminary data.</text>
</comment>
<evidence type="ECO:0000259" key="3">
    <source>
        <dbReference type="PROSITE" id="PS50109"/>
    </source>
</evidence>
<dbReference type="AlphaFoldDB" id="A0A502FR40"/>
<evidence type="ECO:0000313" key="4">
    <source>
        <dbReference type="EMBL" id="TPG51881.1"/>
    </source>
</evidence>
<dbReference type="PANTHER" id="PTHR43065:SF42">
    <property type="entry name" value="TWO-COMPONENT SENSOR PPRA"/>
    <property type="match status" value="1"/>
</dbReference>
<dbReference type="Pfam" id="PF02518">
    <property type="entry name" value="HATPase_c"/>
    <property type="match status" value="1"/>
</dbReference>
<dbReference type="OrthoDB" id="9796100at2"/>
<sequence length="609" mass="63057">MAVLVPALALAGGAWWSWRNVQAAARSRVERTVGVLHEHALRSFETQNALLTTLQWNTRALSWPEIAASAEIADLAAHLARSTPGTSAIGMVDPDGRVVQITSSPFPPSPISFADRDYIQAQRGPSAGLFISAPLTGRISGRAVFNYSLPHLGPDGRPDGGAMWATFPIREFEAFYRSLAENPRDVIALLRREDGVILARHPPAPPGQRVPRGTAGMAAVEAAGGSPGRVGFAEDTSVVDGLWRLYAATPVRDLPVAVVYGLSPDGPRAEWLRQVSTMAAVAAVASLLLLWAAWYAARVAGRGTLALARERDALALVRDEAEQRGRAEAAMRESQRMGALGQVAAGVAHDFRNTVQAVTGGTLLARQALKRGDAAGADALLAMIADAARRGGALTERMVAAARRASRAPGQEAGEAALDPVAAIEATAALLERSLSPTHHLRLAIDREGLPARVRGEAAELEAALLNLVANARDAMPGGGEIVLSARADLAGPAEPGSVEAGAGVPPPAALRPGRYARIEVADTGIGMDAATLARAREAFFTTKRDGKGTGLGLATASAFAGEAGGALEVTSPGLGRGASVVLWLPEAEAAAGPGALAARPEAGRPEPA</sequence>
<dbReference type="Gene3D" id="1.10.287.130">
    <property type="match status" value="1"/>
</dbReference>
<dbReference type="PROSITE" id="PS50109">
    <property type="entry name" value="HIS_KIN"/>
    <property type="match status" value="1"/>
</dbReference>
<reference evidence="4 5" key="1">
    <citation type="journal article" date="2019" name="Environ. Microbiol.">
        <title>Species interactions and distinct microbial communities in high Arctic permafrost affected cryosols are associated with the CH4 and CO2 gas fluxes.</title>
        <authorList>
            <person name="Altshuler I."/>
            <person name="Hamel J."/>
            <person name="Turney S."/>
            <person name="Magnuson E."/>
            <person name="Levesque R."/>
            <person name="Greer C."/>
            <person name="Whyte L.G."/>
        </authorList>
    </citation>
    <scope>NUCLEOTIDE SEQUENCE [LARGE SCALE GENOMIC DNA]</scope>
    <source>
        <strain evidence="4 5">S9.3B</strain>
    </source>
</reference>
<dbReference type="InterPro" id="IPR005467">
    <property type="entry name" value="His_kinase_dom"/>
</dbReference>
<name>A0A502FR40_9PROT</name>
<proteinExistence type="predicted"/>
<comment type="catalytic activity">
    <reaction evidence="1">
        <text>ATP + protein L-histidine = ADP + protein N-phospho-L-histidine.</text>
        <dbReference type="EC" id="2.7.13.3"/>
    </reaction>
</comment>
<accession>A0A502FR40</accession>
<keyword evidence="5" id="KW-1185">Reference proteome</keyword>
<dbReference type="Gene3D" id="3.30.450.20">
    <property type="entry name" value="PAS domain"/>
    <property type="match status" value="2"/>
</dbReference>
<dbReference type="InterPro" id="IPR036890">
    <property type="entry name" value="HATPase_C_sf"/>
</dbReference>
<dbReference type="CDD" id="cd12915">
    <property type="entry name" value="PDC2_DGC_like"/>
    <property type="match status" value="1"/>
</dbReference>
<gene>
    <name evidence="4" type="ORF">EAH89_19170</name>
</gene>
<dbReference type="Gene3D" id="3.30.565.10">
    <property type="entry name" value="Histidine kinase-like ATPase, C-terminal domain"/>
    <property type="match status" value="1"/>
</dbReference>
<dbReference type="SMART" id="SM00387">
    <property type="entry name" value="HATPase_c"/>
    <property type="match status" value="1"/>
</dbReference>
<evidence type="ECO:0000256" key="1">
    <source>
        <dbReference type="ARBA" id="ARBA00000085"/>
    </source>
</evidence>
<dbReference type="PANTHER" id="PTHR43065">
    <property type="entry name" value="SENSOR HISTIDINE KINASE"/>
    <property type="match status" value="1"/>
</dbReference>
<evidence type="ECO:0000256" key="2">
    <source>
        <dbReference type="ARBA" id="ARBA00012438"/>
    </source>
</evidence>
<dbReference type="SUPFAM" id="SSF55874">
    <property type="entry name" value="ATPase domain of HSP90 chaperone/DNA topoisomerase II/histidine kinase"/>
    <property type="match status" value="1"/>
</dbReference>
<dbReference type="InterPro" id="IPR003594">
    <property type="entry name" value="HATPase_dom"/>
</dbReference>
<dbReference type="RefSeq" id="WP_140885349.1">
    <property type="nucleotide sequence ID" value="NZ_RCZP01000023.1"/>
</dbReference>